<protein>
    <recommendedName>
        <fullName evidence="3">Large ribosomal subunit protein uL10-like insertion domain-containing protein</fullName>
    </recommendedName>
</protein>
<dbReference type="GO" id="GO:0030687">
    <property type="term" value="C:preribosome, large subunit precursor"/>
    <property type="evidence" value="ECO:0007669"/>
    <property type="project" value="TreeGrafter"/>
</dbReference>
<dbReference type="InterPro" id="IPR043164">
    <property type="entry name" value="Ribosomal_uL10-like_insert_sf"/>
</dbReference>
<dbReference type="AlphaFoldDB" id="A0AA42AR66"/>
<dbReference type="Gene3D" id="3.30.70.1730">
    <property type="match status" value="1"/>
</dbReference>
<gene>
    <name evidence="4" type="ORF">MKW94_022242</name>
</gene>
<keyword evidence="5" id="KW-1185">Reference proteome</keyword>
<dbReference type="GO" id="GO:0000956">
    <property type="term" value="P:nuclear-transcribed mRNA catabolic process"/>
    <property type="evidence" value="ECO:0007669"/>
    <property type="project" value="TreeGrafter"/>
</dbReference>
<comment type="similarity">
    <text evidence="2">Belongs to the universal ribosomal protein uL10 family.</text>
</comment>
<comment type="caution">
    <text evidence="4">The sequence shown here is derived from an EMBL/GenBank/DDBJ whole genome shotgun (WGS) entry which is preliminary data.</text>
</comment>
<dbReference type="InterPro" id="IPR043141">
    <property type="entry name" value="Ribosomal_uL10-like_sf"/>
</dbReference>
<name>A0AA42AR66_PAPNU</name>
<dbReference type="Pfam" id="PF17777">
    <property type="entry name" value="RL10P_insert"/>
    <property type="match status" value="1"/>
</dbReference>
<evidence type="ECO:0000256" key="1">
    <source>
        <dbReference type="ARBA" id="ARBA00002200"/>
    </source>
</evidence>
<dbReference type="Proteomes" id="UP001177140">
    <property type="component" value="Unassembled WGS sequence"/>
</dbReference>
<dbReference type="Gene3D" id="3.90.105.20">
    <property type="match status" value="1"/>
</dbReference>
<dbReference type="GO" id="GO:0005730">
    <property type="term" value="C:nucleolus"/>
    <property type="evidence" value="ECO:0007669"/>
    <property type="project" value="TreeGrafter"/>
</dbReference>
<sequence length="232" mass="26781">MKKYFSENRFDEKSFHKDIQSYDSLYVFDYSFAKIETLKFMASLADDHHNYKVYFAPNKALVYSVGWVKELTPDEEKLKPGDWGYKVKEFDTGLSDIGCLLDSSDCTGALLTNKTEDEVLSKLEEYEEFDFVIAPYDKPIETLEFQGGEVLPLPPLSRAKELCPTLKKLGMPVELSGEDIKLTEQFVVCQAGKHVTEEAAIILMLLGRRMKRFFLLPLGCWSRMTKEVKYYR</sequence>
<feature type="domain" description="Large ribosomal subunit protein uL10-like insertion" evidence="3">
    <location>
        <begin position="159"/>
        <end position="207"/>
    </location>
</feature>
<dbReference type="GO" id="GO:0042273">
    <property type="term" value="P:ribosomal large subunit biogenesis"/>
    <property type="evidence" value="ECO:0007669"/>
    <property type="project" value="TreeGrafter"/>
</dbReference>
<dbReference type="PANTHER" id="PTHR45841:SF1">
    <property type="entry name" value="MRNA TURNOVER PROTEIN 4 HOMOLOG"/>
    <property type="match status" value="1"/>
</dbReference>
<organism evidence="4 5">
    <name type="scientific">Papaver nudicaule</name>
    <name type="common">Iceland poppy</name>
    <dbReference type="NCBI Taxonomy" id="74823"/>
    <lineage>
        <taxon>Eukaryota</taxon>
        <taxon>Viridiplantae</taxon>
        <taxon>Streptophyta</taxon>
        <taxon>Embryophyta</taxon>
        <taxon>Tracheophyta</taxon>
        <taxon>Spermatophyta</taxon>
        <taxon>Magnoliopsida</taxon>
        <taxon>Ranunculales</taxon>
        <taxon>Papaveraceae</taxon>
        <taxon>Papaveroideae</taxon>
        <taxon>Papaver</taxon>
    </lineage>
</organism>
<comment type="function">
    <text evidence="1">Ribosomal protein P0 is the functional equivalent of E.coli protein L10.</text>
</comment>
<accession>A0AA42AR66</accession>
<dbReference type="GO" id="GO:0006364">
    <property type="term" value="P:rRNA processing"/>
    <property type="evidence" value="ECO:0007669"/>
    <property type="project" value="TreeGrafter"/>
</dbReference>
<proteinExistence type="inferred from homology"/>
<dbReference type="InterPro" id="IPR051742">
    <property type="entry name" value="Ribosome_Assembly_uL10"/>
</dbReference>
<dbReference type="InterPro" id="IPR040637">
    <property type="entry name" value="Ribosomal_uL10-like_insert"/>
</dbReference>
<evidence type="ECO:0000313" key="5">
    <source>
        <dbReference type="Proteomes" id="UP001177140"/>
    </source>
</evidence>
<feature type="non-terminal residue" evidence="4">
    <location>
        <position position="1"/>
    </location>
</feature>
<dbReference type="EMBL" id="JAJJMA010205365">
    <property type="protein sequence ID" value="MCL7039822.1"/>
    <property type="molecule type" value="Genomic_DNA"/>
</dbReference>
<evidence type="ECO:0000259" key="3">
    <source>
        <dbReference type="Pfam" id="PF17777"/>
    </source>
</evidence>
<dbReference type="PANTHER" id="PTHR45841">
    <property type="entry name" value="MRNA TURNOVER PROTEIN 4 MRTO4"/>
    <property type="match status" value="1"/>
</dbReference>
<dbReference type="GO" id="GO:0003723">
    <property type="term" value="F:RNA binding"/>
    <property type="evidence" value="ECO:0007669"/>
    <property type="project" value="TreeGrafter"/>
</dbReference>
<evidence type="ECO:0000313" key="4">
    <source>
        <dbReference type="EMBL" id="MCL7039822.1"/>
    </source>
</evidence>
<reference evidence="4" key="1">
    <citation type="submission" date="2022-03" db="EMBL/GenBank/DDBJ databases">
        <title>A functionally conserved STORR gene fusion in Papaver species that diverged 16.8 million years ago.</title>
        <authorList>
            <person name="Catania T."/>
        </authorList>
    </citation>
    <scope>NUCLEOTIDE SEQUENCE</scope>
    <source>
        <strain evidence="4">S-191538</strain>
    </source>
</reference>
<evidence type="ECO:0000256" key="2">
    <source>
        <dbReference type="ARBA" id="ARBA00008889"/>
    </source>
</evidence>